<evidence type="ECO:0000313" key="2">
    <source>
        <dbReference type="Proteomes" id="UP001501005"/>
    </source>
</evidence>
<comment type="caution">
    <text evidence="1">The sequence shown here is derived from an EMBL/GenBank/DDBJ whole genome shotgun (WGS) entry which is preliminary data.</text>
</comment>
<evidence type="ECO:0000313" key="1">
    <source>
        <dbReference type="EMBL" id="GAA0924406.1"/>
    </source>
</evidence>
<keyword evidence="2" id="KW-1185">Reference proteome</keyword>
<dbReference type="RefSeq" id="WP_344052649.1">
    <property type="nucleotide sequence ID" value="NZ_BAAAHG010000045.1"/>
</dbReference>
<gene>
    <name evidence="1" type="ORF">GCM10009549_45010</name>
</gene>
<sequence>MVKIVDHFEELWPPAFGTPRGSLRDFLGESPHEDEKEILQYLQNGHDLFNVMGSSDDALGSGRTILGGDSIYSDGEWVWRGDLWFYVWKHHVILPTEFVDRVRKLGHSVPDEDIPRLMEIAQEIRARI</sequence>
<organism evidence="1 2">
    <name type="scientific">Streptomyces thermoalcalitolerans</name>
    <dbReference type="NCBI Taxonomy" id="65605"/>
    <lineage>
        <taxon>Bacteria</taxon>
        <taxon>Bacillati</taxon>
        <taxon>Actinomycetota</taxon>
        <taxon>Actinomycetes</taxon>
        <taxon>Kitasatosporales</taxon>
        <taxon>Streptomycetaceae</taxon>
        <taxon>Streptomyces</taxon>
    </lineage>
</organism>
<dbReference type="Proteomes" id="UP001501005">
    <property type="component" value="Unassembled WGS sequence"/>
</dbReference>
<protein>
    <submittedName>
        <fullName evidence="1">Uncharacterized protein</fullName>
    </submittedName>
</protein>
<dbReference type="EMBL" id="BAAAHG010000045">
    <property type="protein sequence ID" value="GAA0924406.1"/>
    <property type="molecule type" value="Genomic_DNA"/>
</dbReference>
<reference evidence="1 2" key="1">
    <citation type="journal article" date="2019" name="Int. J. Syst. Evol. Microbiol.">
        <title>The Global Catalogue of Microorganisms (GCM) 10K type strain sequencing project: providing services to taxonomists for standard genome sequencing and annotation.</title>
        <authorList>
            <consortium name="The Broad Institute Genomics Platform"/>
            <consortium name="The Broad Institute Genome Sequencing Center for Infectious Disease"/>
            <person name="Wu L."/>
            <person name="Ma J."/>
        </authorList>
    </citation>
    <scope>NUCLEOTIDE SEQUENCE [LARGE SCALE GENOMIC DNA]</scope>
    <source>
        <strain evidence="1 2">JCM 10673</strain>
    </source>
</reference>
<name>A0ABN1P9Q9_9ACTN</name>
<proteinExistence type="predicted"/>
<accession>A0ABN1P9Q9</accession>